<evidence type="ECO:0000256" key="6">
    <source>
        <dbReference type="ARBA" id="ARBA00023136"/>
    </source>
</evidence>
<dbReference type="EC" id="2.5.1.145" evidence="7"/>
<evidence type="ECO:0000256" key="2">
    <source>
        <dbReference type="ARBA" id="ARBA00022475"/>
    </source>
</evidence>
<dbReference type="HAMAP" id="MF_01147">
    <property type="entry name" value="Lgt"/>
    <property type="match status" value="1"/>
</dbReference>
<protein>
    <recommendedName>
        <fullName evidence="7">Phosphatidylglycerol--prolipoprotein diacylglyceryl transferase</fullName>
        <ecNumber evidence="7">2.5.1.145</ecNumber>
    </recommendedName>
</protein>
<keyword evidence="6 7" id="KW-0472">Membrane</keyword>
<keyword evidence="5 7" id="KW-1133">Transmembrane helix</keyword>
<evidence type="ECO:0000313" key="9">
    <source>
        <dbReference type="Proteomes" id="UP000626148"/>
    </source>
</evidence>
<dbReference type="InterPro" id="IPR001640">
    <property type="entry name" value="Lgt"/>
</dbReference>
<proteinExistence type="inferred from homology"/>
<gene>
    <name evidence="7 8" type="primary">lgt</name>
    <name evidence="8" type="ORF">GCM10007392_21960</name>
</gene>
<feature type="transmembrane region" description="Helical" evidence="7">
    <location>
        <begin position="75"/>
        <end position="95"/>
    </location>
</feature>
<evidence type="ECO:0000256" key="1">
    <source>
        <dbReference type="ARBA" id="ARBA00007150"/>
    </source>
</evidence>
<comment type="function">
    <text evidence="7">Catalyzes the transfer of the diacylglyceryl group from phosphatidylglycerol to the sulfhydryl group of the N-terminal cysteine of a prolipoprotein, the first step in the formation of mature lipoproteins.</text>
</comment>
<dbReference type="GO" id="GO:0008961">
    <property type="term" value="F:phosphatidylglycerol-prolipoprotein diacylglyceryl transferase activity"/>
    <property type="evidence" value="ECO:0007669"/>
    <property type="project" value="UniProtKB-UniRule"/>
</dbReference>
<dbReference type="Pfam" id="PF01790">
    <property type="entry name" value="LGT"/>
    <property type="match status" value="1"/>
</dbReference>
<dbReference type="Proteomes" id="UP000626148">
    <property type="component" value="Unassembled WGS sequence"/>
</dbReference>
<dbReference type="PROSITE" id="PS01311">
    <property type="entry name" value="LGT"/>
    <property type="match status" value="1"/>
</dbReference>
<dbReference type="GO" id="GO:0005886">
    <property type="term" value="C:plasma membrane"/>
    <property type="evidence" value="ECO:0007669"/>
    <property type="project" value="UniProtKB-SubCell"/>
</dbReference>
<dbReference type="PANTHER" id="PTHR30589:SF0">
    <property type="entry name" value="PHOSPHATIDYLGLYCEROL--PROLIPOPROTEIN DIACYLGLYCERYL TRANSFERASE"/>
    <property type="match status" value="1"/>
</dbReference>
<dbReference type="AlphaFoldDB" id="A0A918KAJ0"/>
<name>A0A918KAJ0_9GAMM</name>
<sequence>MDVSRVLSSASNPGRTEPMIHPQFDPVALHIWGPIQIQWYGLMYLLGFIAGLYLGIWRAKRQPWRGFTPEQVGDLLFYIVLGIVIGGRAGYVLFYHLDLFFQNPLYLFRIWEGGMSFHGGFLGVALAVILFARRYNKPIFAVGDFVAPLVPPGLFFGRLGNFINGELWGRPTDVPWGMIFPQVDGLTRHPSQLYQMAGEGLALFLLLWWFSRKPRPRKAVAGFFMIGYGVFRTAAEFFREPDAHLGILAMGFVTQGMLLSLPMILVGIGLMVWAYRTPIFETPVETPSSKTGKRKKQGKNA</sequence>
<organism evidence="8 9">
    <name type="scientific">Saccharospirillum salsuginis</name>
    <dbReference type="NCBI Taxonomy" id="418750"/>
    <lineage>
        <taxon>Bacteria</taxon>
        <taxon>Pseudomonadati</taxon>
        <taxon>Pseudomonadota</taxon>
        <taxon>Gammaproteobacteria</taxon>
        <taxon>Oceanospirillales</taxon>
        <taxon>Saccharospirillaceae</taxon>
        <taxon>Saccharospirillum</taxon>
    </lineage>
</organism>
<reference evidence="8" key="1">
    <citation type="journal article" date="2014" name="Int. J. Syst. Evol. Microbiol.">
        <title>Complete genome sequence of Corynebacterium casei LMG S-19264T (=DSM 44701T), isolated from a smear-ripened cheese.</title>
        <authorList>
            <consortium name="US DOE Joint Genome Institute (JGI-PGF)"/>
            <person name="Walter F."/>
            <person name="Albersmeier A."/>
            <person name="Kalinowski J."/>
            <person name="Ruckert C."/>
        </authorList>
    </citation>
    <scope>NUCLEOTIDE SEQUENCE</scope>
    <source>
        <strain evidence="8">KCTC 22169</strain>
    </source>
</reference>
<evidence type="ECO:0000256" key="3">
    <source>
        <dbReference type="ARBA" id="ARBA00022679"/>
    </source>
</evidence>
<keyword evidence="4 7" id="KW-0812">Transmembrane</keyword>
<feature type="transmembrane region" description="Helical" evidence="7">
    <location>
        <begin position="193"/>
        <end position="210"/>
    </location>
</feature>
<evidence type="ECO:0000256" key="4">
    <source>
        <dbReference type="ARBA" id="ARBA00022692"/>
    </source>
</evidence>
<keyword evidence="2 7" id="KW-1003">Cell membrane</keyword>
<dbReference type="NCBIfam" id="TIGR00544">
    <property type="entry name" value="lgt"/>
    <property type="match status" value="1"/>
</dbReference>
<keyword evidence="9" id="KW-1185">Reference proteome</keyword>
<evidence type="ECO:0000256" key="7">
    <source>
        <dbReference type="HAMAP-Rule" id="MF_01147"/>
    </source>
</evidence>
<comment type="similarity">
    <text evidence="1 7">Belongs to the Lgt family.</text>
</comment>
<evidence type="ECO:0000256" key="5">
    <source>
        <dbReference type="ARBA" id="ARBA00022989"/>
    </source>
</evidence>
<feature type="transmembrane region" description="Helical" evidence="7">
    <location>
        <begin position="219"/>
        <end position="235"/>
    </location>
</feature>
<evidence type="ECO:0000313" key="8">
    <source>
        <dbReference type="EMBL" id="GGX54241.1"/>
    </source>
</evidence>
<comment type="caution">
    <text evidence="8">The sequence shown here is derived from an EMBL/GenBank/DDBJ whole genome shotgun (WGS) entry which is preliminary data.</text>
</comment>
<feature type="transmembrane region" description="Helical" evidence="7">
    <location>
        <begin position="247"/>
        <end position="273"/>
    </location>
</feature>
<feature type="transmembrane region" description="Helical" evidence="7">
    <location>
        <begin position="37"/>
        <end position="54"/>
    </location>
</feature>
<accession>A0A918KAJ0</accession>
<reference evidence="8" key="2">
    <citation type="submission" date="2020-09" db="EMBL/GenBank/DDBJ databases">
        <authorList>
            <person name="Sun Q."/>
            <person name="Kim S."/>
        </authorList>
    </citation>
    <scope>NUCLEOTIDE SEQUENCE</scope>
    <source>
        <strain evidence="8">KCTC 22169</strain>
    </source>
</reference>
<feature type="transmembrane region" description="Helical" evidence="7">
    <location>
        <begin position="115"/>
        <end position="132"/>
    </location>
</feature>
<comment type="pathway">
    <text evidence="7">Protein modification; lipoprotein biosynthesis (diacylglyceryl transfer).</text>
</comment>
<dbReference type="GO" id="GO:0042158">
    <property type="term" value="P:lipoprotein biosynthetic process"/>
    <property type="evidence" value="ECO:0007669"/>
    <property type="project" value="UniProtKB-UniRule"/>
</dbReference>
<keyword evidence="3 7" id="KW-0808">Transferase</keyword>
<comment type="catalytic activity">
    <reaction evidence="7">
        <text>L-cysteinyl-[prolipoprotein] + a 1,2-diacyl-sn-glycero-3-phospho-(1'-sn-glycerol) = an S-1,2-diacyl-sn-glyceryl-L-cysteinyl-[prolipoprotein] + sn-glycerol 1-phosphate + H(+)</text>
        <dbReference type="Rhea" id="RHEA:56712"/>
        <dbReference type="Rhea" id="RHEA-COMP:14679"/>
        <dbReference type="Rhea" id="RHEA-COMP:14680"/>
        <dbReference type="ChEBI" id="CHEBI:15378"/>
        <dbReference type="ChEBI" id="CHEBI:29950"/>
        <dbReference type="ChEBI" id="CHEBI:57685"/>
        <dbReference type="ChEBI" id="CHEBI:64716"/>
        <dbReference type="ChEBI" id="CHEBI:140658"/>
        <dbReference type="EC" id="2.5.1.145"/>
    </reaction>
</comment>
<dbReference type="EMBL" id="BMXR01000005">
    <property type="protein sequence ID" value="GGX54241.1"/>
    <property type="molecule type" value="Genomic_DNA"/>
</dbReference>
<dbReference type="PANTHER" id="PTHR30589">
    <property type="entry name" value="PROLIPOPROTEIN DIACYLGLYCERYL TRANSFERASE"/>
    <property type="match status" value="1"/>
</dbReference>
<comment type="subcellular location">
    <subcellularLocation>
        <location evidence="7">Cell membrane</location>
        <topology evidence="7">Multi-pass membrane protein</topology>
    </subcellularLocation>
</comment>
<feature type="binding site" evidence="7">
    <location>
        <position position="158"/>
    </location>
    <ligand>
        <name>a 1,2-diacyl-sn-glycero-3-phospho-(1'-sn-glycerol)</name>
        <dbReference type="ChEBI" id="CHEBI:64716"/>
    </ligand>
</feature>
<feature type="transmembrane region" description="Helical" evidence="7">
    <location>
        <begin position="139"/>
        <end position="159"/>
    </location>
</feature>